<dbReference type="Pfam" id="PF00271">
    <property type="entry name" value="Helicase_C"/>
    <property type="match status" value="1"/>
</dbReference>
<evidence type="ECO:0000256" key="2">
    <source>
        <dbReference type="ARBA" id="ARBA00022801"/>
    </source>
</evidence>
<dbReference type="PROSITE" id="PS51192">
    <property type="entry name" value="HELICASE_ATP_BIND_1"/>
    <property type="match status" value="1"/>
</dbReference>
<dbReference type="Pfam" id="PF03880">
    <property type="entry name" value="DbpA"/>
    <property type="match status" value="1"/>
</dbReference>
<dbReference type="SMART" id="SM00490">
    <property type="entry name" value="HELICc"/>
    <property type="match status" value="1"/>
</dbReference>
<dbReference type="NCBIfam" id="NF008744">
    <property type="entry name" value="PRK11776.1"/>
    <property type="match status" value="1"/>
</dbReference>
<dbReference type="Pfam" id="PF00270">
    <property type="entry name" value="DEAD"/>
    <property type="match status" value="1"/>
</dbReference>
<evidence type="ECO:0000256" key="5">
    <source>
        <dbReference type="ARBA" id="ARBA00038437"/>
    </source>
</evidence>
<dbReference type="PANTHER" id="PTHR47959">
    <property type="entry name" value="ATP-DEPENDENT RNA HELICASE RHLE-RELATED"/>
    <property type="match status" value="1"/>
</dbReference>
<dbReference type="InterPro" id="IPR000629">
    <property type="entry name" value="RNA-helicase_DEAD-box_CS"/>
</dbReference>
<dbReference type="CDD" id="cd18787">
    <property type="entry name" value="SF2_C_DEAD"/>
    <property type="match status" value="1"/>
</dbReference>
<feature type="domain" description="DEAD-box RNA helicase Q" evidence="10">
    <location>
        <begin position="4"/>
        <end position="32"/>
    </location>
</feature>
<evidence type="ECO:0000259" key="10">
    <source>
        <dbReference type="PROSITE" id="PS51195"/>
    </source>
</evidence>
<accession>A0ABQ6E2F5</accession>
<dbReference type="SMART" id="SM00487">
    <property type="entry name" value="DEXDc"/>
    <property type="match status" value="1"/>
</dbReference>
<dbReference type="InterPro" id="IPR014001">
    <property type="entry name" value="Helicase_ATP-bd"/>
</dbReference>
<dbReference type="EMBL" id="BSPQ01000013">
    <property type="protein sequence ID" value="GLS91624.1"/>
    <property type="molecule type" value="Genomic_DNA"/>
</dbReference>
<dbReference type="RefSeq" id="WP_284204733.1">
    <property type="nucleotide sequence ID" value="NZ_BSPQ01000013.1"/>
</dbReference>
<dbReference type="InterPro" id="IPR005580">
    <property type="entry name" value="DbpA/CsdA_RNA-bd_dom"/>
</dbReference>
<keyword evidence="12" id="KW-1185">Reference proteome</keyword>
<dbReference type="Gene3D" id="3.30.70.330">
    <property type="match status" value="1"/>
</dbReference>
<dbReference type="InterPro" id="IPR001650">
    <property type="entry name" value="Helicase_C-like"/>
</dbReference>
<feature type="domain" description="Helicase C-terminal" evidence="9">
    <location>
        <begin position="216"/>
        <end position="377"/>
    </location>
</feature>
<keyword evidence="3 7" id="KW-0347">Helicase</keyword>
<sequence length="462" mass="51290">MSQQSFSSLPLHSDLLSNLESLGYNEMTEIQAQSLPHILAGKDIIAQGKTGSGKTAAFGLGLLQKLNVKRFRVQTLILCPTRELADQVGKEIRRLARGIHNIKVLTLCGGMPFGPQIGSLEHGAHIIVGTPGRIEDHLRKATLSLDDVETLILDEADRMLDMGFQDAIDNIIDQAPKERQTLLFSATFPDQIENIAKRILIEPVSVKVESQHDNNSINQYFYKVSSHEDRMLALRLLLLQYQPESSVVFCNTKREVQEVNDELVNRGFSAIALHGDLEQKDRDQALIRFANKSATILVATDVAARGLDIDNLSAVFNFHLAHDQEVHVHRIGRTGRAGNKGLAFSFYSNKDGSRIVALEDYLQRNISEDALPSHDVLDKIPAQSTMITMRIEGGKKQKIRPGDIVGALTSDNSLTFAQIGKIQVSPNWAYVAVQRESIKVAFKKLSEGKLKGRKFRVMVVRG</sequence>
<keyword evidence="4 7" id="KW-0067">ATP-binding</keyword>
<evidence type="ECO:0000256" key="7">
    <source>
        <dbReference type="RuleBase" id="RU000492"/>
    </source>
</evidence>
<protein>
    <submittedName>
        <fullName evidence="11">ATP-dependent RNA helicase</fullName>
    </submittedName>
</protein>
<dbReference type="GO" id="GO:0004386">
    <property type="term" value="F:helicase activity"/>
    <property type="evidence" value="ECO:0007669"/>
    <property type="project" value="UniProtKB-KW"/>
</dbReference>
<dbReference type="CDD" id="cd12501">
    <property type="entry name" value="RRM_EcDbpA_like"/>
    <property type="match status" value="1"/>
</dbReference>
<dbReference type="InterPro" id="IPR044742">
    <property type="entry name" value="DEAD/DEAH_RhlB"/>
</dbReference>
<dbReference type="InterPro" id="IPR050079">
    <property type="entry name" value="DEAD_box_RNA_helicase"/>
</dbReference>
<dbReference type="PROSITE" id="PS51194">
    <property type="entry name" value="HELICASE_CTER"/>
    <property type="match status" value="1"/>
</dbReference>
<dbReference type="Proteomes" id="UP001157353">
    <property type="component" value="Unassembled WGS sequence"/>
</dbReference>
<dbReference type="Gene3D" id="3.40.50.300">
    <property type="entry name" value="P-loop containing nucleotide triphosphate hydrolases"/>
    <property type="match status" value="2"/>
</dbReference>
<dbReference type="InterPro" id="IPR027417">
    <property type="entry name" value="P-loop_NTPase"/>
</dbReference>
<dbReference type="CDD" id="cd00268">
    <property type="entry name" value="DEADc"/>
    <property type="match status" value="1"/>
</dbReference>
<evidence type="ECO:0000256" key="4">
    <source>
        <dbReference type="ARBA" id="ARBA00022840"/>
    </source>
</evidence>
<comment type="caution">
    <text evidence="11">The sequence shown here is derived from an EMBL/GenBank/DDBJ whole genome shotgun (WGS) entry which is preliminary data.</text>
</comment>
<dbReference type="PROSITE" id="PS51195">
    <property type="entry name" value="Q_MOTIF"/>
    <property type="match status" value="1"/>
</dbReference>
<dbReference type="PROSITE" id="PS00039">
    <property type="entry name" value="DEAD_ATP_HELICASE"/>
    <property type="match status" value="1"/>
</dbReference>
<keyword evidence="2 7" id="KW-0378">Hydrolase</keyword>
<keyword evidence="1 7" id="KW-0547">Nucleotide-binding</keyword>
<evidence type="ECO:0000259" key="9">
    <source>
        <dbReference type="PROSITE" id="PS51194"/>
    </source>
</evidence>
<dbReference type="InterPro" id="IPR012677">
    <property type="entry name" value="Nucleotide-bd_a/b_plait_sf"/>
</dbReference>
<evidence type="ECO:0000313" key="12">
    <source>
        <dbReference type="Proteomes" id="UP001157353"/>
    </source>
</evidence>
<feature type="short sequence motif" description="Q motif" evidence="6">
    <location>
        <begin position="4"/>
        <end position="32"/>
    </location>
</feature>
<evidence type="ECO:0000259" key="8">
    <source>
        <dbReference type="PROSITE" id="PS51192"/>
    </source>
</evidence>
<feature type="domain" description="Helicase ATP-binding" evidence="8">
    <location>
        <begin position="35"/>
        <end position="206"/>
    </location>
</feature>
<gene>
    <name evidence="11" type="primary">dbpA</name>
    <name evidence="11" type="ORF">GCM10007916_26930</name>
</gene>
<name>A0ABQ6E2F5_9GAMM</name>
<evidence type="ECO:0000313" key="11">
    <source>
        <dbReference type="EMBL" id="GLS91624.1"/>
    </source>
</evidence>
<reference evidence="12" key="1">
    <citation type="journal article" date="2019" name="Int. J. Syst. Evol. Microbiol.">
        <title>The Global Catalogue of Microorganisms (GCM) 10K type strain sequencing project: providing services to taxonomists for standard genome sequencing and annotation.</title>
        <authorList>
            <consortium name="The Broad Institute Genomics Platform"/>
            <consortium name="The Broad Institute Genome Sequencing Center for Infectious Disease"/>
            <person name="Wu L."/>
            <person name="Ma J."/>
        </authorList>
    </citation>
    <scope>NUCLEOTIDE SEQUENCE [LARGE SCALE GENOMIC DNA]</scope>
    <source>
        <strain evidence="12">NBRC 103166</strain>
    </source>
</reference>
<evidence type="ECO:0000256" key="3">
    <source>
        <dbReference type="ARBA" id="ARBA00022806"/>
    </source>
</evidence>
<dbReference type="PANTHER" id="PTHR47959:SF1">
    <property type="entry name" value="ATP-DEPENDENT RNA HELICASE DBPA"/>
    <property type="match status" value="1"/>
</dbReference>
<comment type="similarity">
    <text evidence="5 7">Belongs to the DEAD box helicase family.</text>
</comment>
<organism evidence="11 12">
    <name type="scientific">Psychromonas marina</name>
    <dbReference type="NCBI Taxonomy" id="88364"/>
    <lineage>
        <taxon>Bacteria</taxon>
        <taxon>Pseudomonadati</taxon>
        <taxon>Pseudomonadota</taxon>
        <taxon>Gammaproteobacteria</taxon>
        <taxon>Alteromonadales</taxon>
        <taxon>Psychromonadaceae</taxon>
        <taxon>Psychromonas</taxon>
    </lineage>
</organism>
<dbReference type="InterPro" id="IPR011545">
    <property type="entry name" value="DEAD/DEAH_box_helicase_dom"/>
</dbReference>
<proteinExistence type="inferred from homology"/>
<dbReference type="SUPFAM" id="SSF52540">
    <property type="entry name" value="P-loop containing nucleoside triphosphate hydrolases"/>
    <property type="match status" value="1"/>
</dbReference>
<evidence type="ECO:0000256" key="6">
    <source>
        <dbReference type="PROSITE-ProRule" id="PRU00552"/>
    </source>
</evidence>
<dbReference type="InterPro" id="IPR014014">
    <property type="entry name" value="RNA_helicase_DEAD_Q_motif"/>
</dbReference>
<evidence type="ECO:0000256" key="1">
    <source>
        <dbReference type="ARBA" id="ARBA00022741"/>
    </source>
</evidence>